<name>A0A9D3Y736_DREPO</name>
<keyword evidence="4" id="KW-1185">Reference proteome</keyword>
<evidence type="ECO:0000313" key="4">
    <source>
        <dbReference type="Proteomes" id="UP000828390"/>
    </source>
</evidence>
<evidence type="ECO:0000256" key="1">
    <source>
        <dbReference type="SAM" id="Coils"/>
    </source>
</evidence>
<dbReference type="EMBL" id="JAIWYP010000005">
    <property type="protein sequence ID" value="KAH3827207.1"/>
    <property type="molecule type" value="Genomic_DNA"/>
</dbReference>
<organism evidence="2 4">
    <name type="scientific">Dreissena polymorpha</name>
    <name type="common">Zebra mussel</name>
    <name type="synonym">Mytilus polymorpha</name>
    <dbReference type="NCBI Taxonomy" id="45954"/>
    <lineage>
        <taxon>Eukaryota</taxon>
        <taxon>Metazoa</taxon>
        <taxon>Spiralia</taxon>
        <taxon>Lophotrochozoa</taxon>
        <taxon>Mollusca</taxon>
        <taxon>Bivalvia</taxon>
        <taxon>Autobranchia</taxon>
        <taxon>Heteroconchia</taxon>
        <taxon>Euheterodonta</taxon>
        <taxon>Imparidentia</taxon>
        <taxon>Neoheterodontei</taxon>
        <taxon>Myida</taxon>
        <taxon>Dreissenoidea</taxon>
        <taxon>Dreissenidae</taxon>
        <taxon>Dreissena</taxon>
    </lineage>
</organism>
<gene>
    <name evidence="2" type="ORF">DPMN_080909</name>
    <name evidence="3" type="ORF">DPMN_129137</name>
</gene>
<reference evidence="2" key="1">
    <citation type="journal article" date="2019" name="bioRxiv">
        <title>The Genome of the Zebra Mussel, Dreissena polymorpha: A Resource for Invasive Species Research.</title>
        <authorList>
            <person name="McCartney M.A."/>
            <person name="Auch B."/>
            <person name="Kono T."/>
            <person name="Mallez S."/>
            <person name="Zhang Y."/>
            <person name="Obille A."/>
            <person name="Becker A."/>
            <person name="Abrahante J.E."/>
            <person name="Garbe J."/>
            <person name="Badalamenti J.P."/>
            <person name="Herman A."/>
            <person name="Mangelson H."/>
            <person name="Liachko I."/>
            <person name="Sullivan S."/>
            <person name="Sone E.D."/>
            <person name="Koren S."/>
            <person name="Silverstein K.A.T."/>
            <person name="Beckman K.B."/>
            <person name="Gohl D.M."/>
        </authorList>
    </citation>
    <scope>NUCLEOTIDE SEQUENCE</scope>
    <source>
        <strain evidence="2">Duluth1</strain>
        <tissue evidence="2">Whole animal</tissue>
    </source>
</reference>
<keyword evidence="1" id="KW-0175">Coiled coil</keyword>
<proteinExistence type="predicted"/>
<dbReference type="AlphaFoldDB" id="A0A9D3Y736"/>
<evidence type="ECO:0000313" key="3">
    <source>
        <dbReference type="EMBL" id="KAH3827207.1"/>
    </source>
</evidence>
<sequence>MALEVRNRKPLPKAETQKFENYALNIDKLLRNKLEAAQRAHVVSYELSEGNIVFSTDAVLFELIDIALSQYFNKLSEQNCNVKVTDTFDNTGVNRTKRVYRVIKADGVRYTLNIYVTTSRFLLNGKNCMEFLEEDMPNINAIVDFLCVSNNIDLKVFNDLLVEKLTEFLSKQSTNALSAAGAAITINNCREDSDKCPGCNRACKTNSVLCTKGSHWIHYHCQKLKKDEIEQLASSHDESFCCRFCKTSDTSTPSKTLNECEQTGVSLDEQTSLKTYCVASHIDKKNQPKLMSKSKSDSNLRLQIPKVTKATESTVALDILHDEMDSGQLQESEIITTVSAASVESRKSSNDTSRQKLVQSVEVSSAECSCLTKLSDIRERELKVKKKEEEVKILQLKNQEKLKDLNKLESYCKRLEARNEELQITLQTVAKRLERLEAGECVNDKRHDADPIPNESSREKVQTGFNSTIQARLTKLQDRLTNFVFDKIENELEQFIFKDNFLHDTECENIPVRHNKSHIVSSNRVLEAASDIGVHTAGVSVCAKPVLTNIHSVPPVTLSTTSVVSTAAARVCATPDLTIISSVPPVTRSTTSVVSTAASVCDMLDLTNINSVPPVTRSSTSVVSTAAASVCATPDLMIISSVPPVTRSTTSVVSTAASVCDMPDITNITSVPPVTRSTTRVVSTAAASVCAAPVLTNINSCPPVTLSTTSVVSTAMHYSDRVESVPNRNSIDSDSERVSVVPGHVHGQPLMYLPAGTSVRSFPDQHPFLYHVKHRNIPR</sequence>
<protein>
    <submittedName>
        <fullName evidence="2">Uncharacterized protein</fullName>
    </submittedName>
</protein>
<evidence type="ECO:0000313" key="2">
    <source>
        <dbReference type="EMBL" id="KAH3693476.1"/>
    </source>
</evidence>
<dbReference type="Proteomes" id="UP000828390">
    <property type="component" value="Unassembled WGS sequence"/>
</dbReference>
<comment type="caution">
    <text evidence="2">The sequence shown here is derived from an EMBL/GenBank/DDBJ whole genome shotgun (WGS) entry which is preliminary data.</text>
</comment>
<reference evidence="2" key="2">
    <citation type="submission" date="2020-11" db="EMBL/GenBank/DDBJ databases">
        <authorList>
            <person name="McCartney M.A."/>
            <person name="Auch B."/>
            <person name="Kono T."/>
            <person name="Mallez S."/>
            <person name="Becker A."/>
            <person name="Gohl D.M."/>
            <person name="Silverstein K.A.T."/>
            <person name="Koren S."/>
            <person name="Bechman K.B."/>
            <person name="Herman A."/>
            <person name="Abrahante J.E."/>
            <person name="Garbe J."/>
        </authorList>
    </citation>
    <scope>NUCLEOTIDE SEQUENCE</scope>
    <source>
        <strain evidence="2">Duluth1</strain>
        <tissue evidence="2">Whole animal</tissue>
    </source>
</reference>
<accession>A0A9D3Y736</accession>
<dbReference type="EMBL" id="JAIWYP010000016">
    <property type="protein sequence ID" value="KAH3693476.1"/>
    <property type="molecule type" value="Genomic_DNA"/>
</dbReference>
<feature type="coiled-coil region" evidence="1">
    <location>
        <begin position="377"/>
        <end position="439"/>
    </location>
</feature>